<dbReference type="PIRSF" id="PIRSF037205">
    <property type="entry name" value="UCP037205"/>
    <property type="match status" value="1"/>
</dbReference>
<gene>
    <name evidence="1" type="ORF">SAMN04488511_10256</name>
</gene>
<reference evidence="2" key="1">
    <citation type="submission" date="2016-10" db="EMBL/GenBank/DDBJ databases">
        <authorList>
            <person name="Varghese N."/>
            <person name="Submissions S."/>
        </authorList>
    </citation>
    <scope>NUCLEOTIDE SEQUENCE [LARGE SCALE GENOMIC DNA]</scope>
    <source>
        <strain evidence="2">DSM 18130</strain>
    </source>
</reference>
<proteinExistence type="predicted"/>
<dbReference type="EMBL" id="FOJM01000002">
    <property type="protein sequence ID" value="SFA40379.1"/>
    <property type="molecule type" value="Genomic_DNA"/>
</dbReference>
<dbReference type="STRING" id="332999.SAMN04488511_10256"/>
<dbReference type="OrthoDB" id="27194at2"/>
<dbReference type="Pfam" id="PF10013">
    <property type="entry name" value="DUF2256"/>
    <property type="match status" value="1"/>
</dbReference>
<evidence type="ECO:0008006" key="3">
    <source>
        <dbReference type="Google" id="ProtNLM"/>
    </source>
</evidence>
<name>A0A1I0SLL2_9SPHI</name>
<protein>
    <recommendedName>
        <fullName evidence="3">DUF2256 domain-containing protein</fullName>
    </recommendedName>
</protein>
<dbReference type="InterPro" id="IPR017136">
    <property type="entry name" value="UCP037205"/>
</dbReference>
<dbReference type="GeneID" id="96617735"/>
<accession>A0A1I0SLL2</accession>
<dbReference type="PANTHER" id="PTHR37463">
    <property type="entry name" value="GSL3115 PROTEIN"/>
    <property type="match status" value="1"/>
</dbReference>
<organism evidence="1 2">
    <name type="scientific">Pedobacter suwonensis</name>
    <dbReference type="NCBI Taxonomy" id="332999"/>
    <lineage>
        <taxon>Bacteria</taxon>
        <taxon>Pseudomonadati</taxon>
        <taxon>Bacteroidota</taxon>
        <taxon>Sphingobacteriia</taxon>
        <taxon>Sphingobacteriales</taxon>
        <taxon>Sphingobacteriaceae</taxon>
        <taxon>Pedobacter</taxon>
    </lineage>
</organism>
<dbReference type="AlphaFoldDB" id="A0A1I0SLL2"/>
<evidence type="ECO:0000313" key="2">
    <source>
        <dbReference type="Proteomes" id="UP000198836"/>
    </source>
</evidence>
<dbReference type="RefSeq" id="WP_090980104.1">
    <property type="nucleotide sequence ID" value="NZ_CP031708.1"/>
</dbReference>
<evidence type="ECO:0000313" key="1">
    <source>
        <dbReference type="EMBL" id="SFA40379.1"/>
    </source>
</evidence>
<keyword evidence="2" id="KW-1185">Reference proteome</keyword>
<sequence length="51" mass="6148">MKGVKKQHLPEKNCPVCNRPFMWRAKWAKNWDEVIYCSQKCRRSKNAVKPE</sequence>
<dbReference type="Proteomes" id="UP000198836">
    <property type="component" value="Unassembled WGS sequence"/>
</dbReference>
<dbReference type="PANTHER" id="PTHR37463:SF1">
    <property type="entry name" value="DUF2256 DOMAIN-CONTAINING PROTEIN"/>
    <property type="match status" value="1"/>
</dbReference>